<comment type="similarity">
    <text evidence="3 7">Belongs to the flagella basal body rod proteins family.</text>
</comment>
<dbReference type="PANTHER" id="PTHR30033">
    <property type="entry name" value="FLAGELLAR HOOK-ASSOCIATED PROTEIN 1"/>
    <property type="match status" value="1"/>
</dbReference>
<evidence type="ECO:0000256" key="8">
    <source>
        <dbReference type="SAM" id="Coils"/>
    </source>
</evidence>
<sequence>MAMINNALSGLLASQTALNTMSQNVANVNVPGYSRQEVQLSARQAGFGVMGGNGVQVTGLRRVTDDFLAVQLWRAESDAGYRSQVSAYLEQMETVLDSQDSSLLPGLNNFFAALHSAAETPQSIAPRQQIIASAGALAQRFNHLAAQLDAQQRRVLDQADAVNSQANSLLAQVAELNDQIKKVGAKGGNTGILEDSRDETLRRLSELVEIRTSRQQDGTVNVSLSLGQPLVLGNQAARIERQDQDISVHFGNQVFPLDGGTGGSLGGLVLHLHQQLQPAREELNRIAADLATRINDQLALGEDLDGQPGRPLFSLEAGDAAGSIRVTEGLRAEELALSGTSAAGPGNNDNLRALLALEDDSYEAFRTLVGELAITSAQWQADAAAARNIRAEAQARRDGVSGVNLDEEAMNMMTYTQHYQANAKVISTADQLFNTLLNMM</sequence>
<dbReference type="RefSeq" id="WP_096779788.1">
    <property type="nucleotide sequence ID" value="NZ_CP012621.1"/>
</dbReference>
<organism evidence="12 13">
    <name type="scientific">Zobellella denitrificans</name>
    <dbReference type="NCBI Taxonomy" id="347534"/>
    <lineage>
        <taxon>Bacteria</taxon>
        <taxon>Pseudomonadati</taxon>
        <taxon>Pseudomonadota</taxon>
        <taxon>Gammaproteobacteria</taxon>
        <taxon>Aeromonadales</taxon>
        <taxon>Aeromonadaceae</taxon>
        <taxon>Zobellella</taxon>
    </lineage>
</organism>
<gene>
    <name evidence="7" type="primary">flgK</name>
    <name evidence="12" type="ORF">AN401_14735</name>
</gene>
<dbReference type="InterPro" id="IPR002371">
    <property type="entry name" value="FlgK"/>
</dbReference>
<keyword evidence="5 7" id="KW-0964">Secreted</keyword>
<dbReference type="EMBL" id="CP012621">
    <property type="protein sequence ID" value="ATG74958.1"/>
    <property type="molecule type" value="Genomic_DNA"/>
</dbReference>
<evidence type="ECO:0000256" key="1">
    <source>
        <dbReference type="ARBA" id="ARBA00004365"/>
    </source>
</evidence>
<evidence type="ECO:0000256" key="2">
    <source>
        <dbReference type="ARBA" id="ARBA00004613"/>
    </source>
</evidence>
<dbReference type="Pfam" id="PF22638">
    <property type="entry name" value="FlgK_D1"/>
    <property type="match status" value="1"/>
</dbReference>
<evidence type="ECO:0000256" key="7">
    <source>
        <dbReference type="RuleBase" id="RU362065"/>
    </source>
</evidence>
<feature type="coiled-coil region" evidence="8">
    <location>
        <begin position="159"/>
        <end position="186"/>
    </location>
</feature>
<dbReference type="Pfam" id="PF00460">
    <property type="entry name" value="Flg_bb_rod"/>
    <property type="match status" value="1"/>
</dbReference>
<evidence type="ECO:0000256" key="5">
    <source>
        <dbReference type="ARBA" id="ARBA00022525"/>
    </source>
</evidence>
<dbReference type="SUPFAM" id="SSF64518">
    <property type="entry name" value="Phase 1 flagellin"/>
    <property type="match status" value="1"/>
</dbReference>
<evidence type="ECO:0000256" key="3">
    <source>
        <dbReference type="ARBA" id="ARBA00009677"/>
    </source>
</evidence>
<dbReference type="GO" id="GO:0009424">
    <property type="term" value="C:bacterial-type flagellum hook"/>
    <property type="evidence" value="ECO:0007669"/>
    <property type="project" value="UniProtKB-UniRule"/>
</dbReference>
<evidence type="ECO:0000313" key="12">
    <source>
        <dbReference type="EMBL" id="ATG74958.1"/>
    </source>
</evidence>
<feature type="domain" description="Flagellar basal-body/hook protein C-terminal" evidence="10">
    <location>
        <begin position="401"/>
        <end position="439"/>
    </location>
</feature>
<dbReference type="PANTHER" id="PTHR30033:SF1">
    <property type="entry name" value="FLAGELLAR HOOK-ASSOCIATED PROTEIN 1"/>
    <property type="match status" value="1"/>
</dbReference>
<keyword evidence="6 7" id="KW-0975">Bacterial flagellum</keyword>
<dbReference type="Pfam" id="PF06429">
    <property type="entry name" value="Flg_bbr_C"/>
    <property type="match status" value="1"/>
</dbReference>
<dbReference type="InterPro" id="IPR001444">
    <property type="entry name" value="Flag_bb_rod_N"/>
</dbReference>
<dbReference type="GO" id="GO:0005576">
    <property type="term" value="C:extracellular region"/>
    <property type="evidence" value="ECO:0007669"/>
    <property type="project" value="UniProtKB-SubCell"/>
</dbReference>
<dbReference type="PRINTS" id="PR01005">
    <property type="entry name" value="FLGHOOKAP1"/>
</dbReference>
<dbReference type="InterPro" id="IPR010930">
    <property type="entry name" value="Flg_bb/hook_C_dom"/>
</dbReference>
<reference evidence="13" key="1">
    <citation type="submission" date="2015-09" db="EMBL/GenBank/DDBJ databases">
        <authorList>
            <person name="Shao Z."/>
            <person name="Wang L."/>
        </authorList>
    </citation>
    <scope>NUCLEOTIDE SEQUENCE [LARGE SCALE GENOMIC DNA]</scope>
    <source>
        <strain evidence="13">F13-1</strain>
    </source>
</reference>
<dbReference type="InterPro" id="IPR053927">
    <property type="entry name" value="FlgK_helical"/>
</dbReference>
<accession>A0A291HSB3</accession>
<evidence type="ECO:0000259" key="9">
    <source>
        <dbReference type="Pfam" id="PF00460"/>
    </source>
</evidence>
<evidence type="ECO:0000259" key="11">
    <source>
        <dbReference type="Pfam" id="PF22638"/>
    </source>
</evidence>
<keyword evidence="13" id="KW-1185">Reference proteome</keyword>
<dbReference type="AlphaFoldDB" id="A0A291HSB3"/>
<protein>
    <recommendedName>
        <fullName evidence="4 7">Flagellar hook-associated protein 1</fullName>
        <shortName evidence="7">HAP1</shortName>
    </recommendedName>
</protein>
<feature type="domain" description="Flagellar basal body rod protein N-terminal" evidence="9">
    <location>
        <begin position="4"/>
        <end position="33"/>
    </location>
</feature>
<keyword evidence="12" id="KW-0282">Flagellum</keyword>
<proteinExistence type="inferred from homology"/>
<dbReference type="KEGG" id="zdf:AN401_14735"/>
<evidence type="ECO:0000256" key="6">
    <source>
        <dbReference type="ARBA" id="ARBA00023143"/>
    </source>
</evidence>
<keyword evidence="8" id="KW-0175">Coiled coil</keyword>
<dbReference type="GO" id="GO:0044780">
    <property type="term" value="P:bacterial-type flagellum assembly"/>
    <property type="evidence" value="ECO:0007669"/>
    <property type="project" value="InterPro"/>
</dbReference>
<name>A0A291HSB3_9GAMM</name>
<evidence type="ECO:0000259" key="10">
    <source>
        <dbReference type="Pfam" id="PF06429"/>
    </source>
</evidence>
<dbReference type="Proteomes" id="UP000217763">
    <property type="component" value="Chromosome"/>
</dbReference>
<feature type="domain" description="Flagellar hook-associated protein FlgK helical" evidence="11">
    <location>
        <begin position="89"/>
        <end position="313"/>
    </location>
</feature>
<dbReference type="NCBIfam" id="TIGR02492">
    <property type="entry name" value="flgK_ends"/>
    <property type="match status" value="1"/>
</dbReference>
<comment type="subcellular location">
    <subcellularLocation>
        <location evidence="1 7">Bacterial flagellum</location>
    </subcellularLocation>
    <subcellularLocation>
        <location evidence="2 7">Secreted</location>
    </subcellularLocation>
</comment>
<evidence type="ECO:0000313" key="13">
    <source>
        <dbReference type="Proteomes" id="UP000217763"/>
    </source>
</evidence>
<evidence type="ECO:0000256" key="4">
    <source>
        <dbReference type="ARBA" id="ARBA00016244"/>
    </source>
</evidence>
<keyword evidence="12" id="KW-0969">Cilium</keyword>
<keyword evidence="12" id="KW-0966">Cell projection</keyword>
<dbReference type="GO" id="GO:0005198">
    <property type="term" value="F:structural molecule activity"/>
    <property type="evidence" value="ECO:0007669"/>
    <property type="project" value="UniProtKB-UniRule"/>
</dbReference>